<organism evidence="5 6">
    <name type="scientific">Sutcliffiella cohnii</name>
    <dbReference type="NCBI Taxonomy" id="33932"/>
    <lineage>
        <taxon>Bacteria</taxon>
        <taxon>Bacillati</taxon>
        <taxon>Bacillota</taxon>
        <taxon>Bacilli</taxon>
        <taxon>Bacillales</taxon>
        <taxon>Bacillaceae</taxon>
        <taxon>Sutcliffiella</taxon>
    </lineage>
</organism>
<dbReference type="GO" id="GO:0044780">
    <property type="term" value="P:bacterial-type flagellum assembly"/>
    <property type="evidence" value="ECO:0007669"/>
    <property type="project" value="UniProtKB-UniRule"/>
</dbReference>
<dbReference type="AlphaFoldDB" id="A0A223KV44"/>
<dbReference type="NCBIfam" id="NF009793">
    <property type="entry name" value="PRK13285.1-1"/>
    <property type="match status" value="1"/>
</dbReference>
<comment type="function">
    <text evidence="4">Acts as an anti-CsrA protein, binds CsrA and prevents it from repressing translation of its target genes, one of which is flagellin. Binds to flagellin and participates in the assembly of the flagellum.</text>
</comment>
<keyword evidence="2 4" id="KW-1005">Bacterial flagellum biogenesis</keyword>
<dbReference type="GO" id="GO:0006417">
    <property type="term" value="P:regulation of translation"/>
    <property type="evidence" value="ECO:0007669"/>
    <property type="project" value="UniProtKB-KW"/>
</dbReference>
<keyword evidence="5" id="KW-0282">Flagellum</keyword>
<keyword evidence="5" id="KW-0966">Cell projection</keyword>
<keyword evidence="1 4" id="KW-0963">Cytoplasm</keyword>
<dbReference type="HAMAP" id="MF_01185">
    <property type="entry name" value="FliW"/>
    <property type="match status" value="1"/>
</dbReference>
<evidence type="ECO:0000313" key="5">
    <source>
        <dbReference type="EMBL" id="AST93340.1"/>
    </source>
</evidence>
<sequence length="146" mass="16546">MKINTCYHGDITIQESDIITFKNGLPGFENEKKFVLLSLTEENVYFSLQSVNTTDLAFIVTNPFLFYNDYEFELEESTQQALAISASQSVEIYVVLTIADPFEKSTANLQGPIVINKENQLAKQIVVNGTKYNTKHILPISEKEEK</sequence>
<reference evidence="5 6" key="1">
    <citation type="submission" date="2016-12" db="EMBL/GenBank/DDBJ databases">
        <title>The whole genome sequencing and assembly of Bacillus cohnii DSM 6307T strain.</title>
        <authorList>
            <person name="Lee Y.-J."/>
            <person name="Yi H."/>
            <person name="Bahn Y.-S."/>
            <person name="Kim J.F."/>
            <person name="Lee D.-W."/>
        </authorList>
    </citation>
    <scope>NUCLEOTIDE SEQUENCE [LARGE SCALE GENOMIC DNA]</scope>
    <source>
        <strain evidence="5 6">DSM 6307</strain>
    </source>
</reference>
<dbReference type="PANTHER" id="PTHR39190:SF1">
    <property type="entry name" value="FLAGELLAR ASSEMBLY FACTOR FLIW"/>
    <property type="match status" value="1"/>
</dbReference>
<dbReference type="SUPFAM" id="SSF141457">
    <property type="entry name" value="BH3618-like"/>
    <property type="match status" value="1"/>
</dbReference>
<evidence type="ECO:0000256" key="1">
    <source>
        <dbReference type="ARBA" id="ARBA00022490"/>
    </source>
</evidence>
<keyword evidence="3 4" id="KW-0810">Translation regulation</keyword>
<accession>A0A223KV44</accession>
<gene>
    <name evidence="4" type="primary">fliW</name>
    <name evidence="5" type="ORF">BC6307_19765</name>
</gene>
<dbReference type="STRING" id="1314751.GCA_001591425_03504"/>
<evidence type="ECO:0000256" key="4">
    <source>
        <dbReference type="HAMAP-Rule" id="MF_01185"/>
    </source>
</evidence>
<comment type="subcellular location">
    <subcellularLocation>
        <location evidence="4">Cytoplasm</location>
    </subcellularLocation>
</comment>
<comment type="subunit">
    <text evidence="4">Interacts with translational regulator CsrA and flagellin(s).</text>
</comment>
<keyword evidence="6" id="KW-1185">Reference proteome</keyword>
<dbReference type="InterPro" id="IPR024046">
    <property type="entry name" value="Flagellar_assmbl_FliW_dom_sf"/>
</dbReference>
<evidence type="ECO:0000256" key="2">
    <source>
        <dbReference type="ARBA" id="ARBA00022795"/>
    </source>
</evidence>
<dbReference type="GO" id="GO:0005737">
    <property type="term" value="C:cytoplasm"/>
    <property type="evidence" value="ECO:0007669"/>
    <property type="project" value="UniProtKB-SubCell"/>
</dbReference>
<name>A0A223KV44_9BACI</name>
<dbReference type="KEGG" id="bcoh:BC6307_19765"/>
<comment type="similarity">
    <text evidence="4">Belongs to the FliW family.</text>
</comment>
<evidence type="ECO:0000256" key="3">
    <source>
        <dbReference type="ARBA" id="ARBA00022845"/>
    </source>
</evidence>
<dbReference type="PANTHER" id="PTHR39190">
    <property type="entry name" value="FLAGELLAR ASSEMBLY FACTOR FLIW"/>
    <property type="match status" value="1"/>
</dbReference>
<keyword evidence="4" id="KW-0143">Chaperone</keyword>
<proteinExistence type="inferred from homology"/>
<evidence type="ECO:0000313" key="6">
    <source>
        <dbReference type="Proteomes" id="UP000215224"/>
    </source>
</evidence>
<protein>
    <recommendedName>
        <fullName evidence="4">Flagellar assembly factor FliW</fullName>
    </recommendedName>
</protein>
<dbReference type="Pfam" id="PF02623">
    <property type="entry name" value="FliW"/>
    <property type="match status" value="1"/>
</dbReference>
<dbReference type="InterPro" id="IPR003775">
    <property type="entry name" value="Flagellar_assembly_factor_FliW"/>
</dbReference>
<dbReference type="EMBL" id="CP018866">
    <property type="protein sequence ID" value="AST93340.1"/>
    <property type="molecule type" value="Genomic_DNA"/>
</dbReference>
<dbReference type="RefSeq" id="WP_066419100.1">
    <property type="nucleotide sequence ID" value="NZ_CP018866.1"/>
</dbReference>
<keyword evidence="5" id="KW-0969">Cilium</keyword>
<dbReference type="Gene3D" id="2.30.290.10">
    <property type="entry name" value="BH3618-like"/>
    <property type="match status" value="1"/>
</dbReference>
<dbReference type="Proteomes" id="UP000215224">
    <property type="component" value="Chromosome"/>
</dbReference>